<keyword evidence="3" id="KW-0238">DNA-binding</keyword>
<sequence length="300" mass="33245">MEIQQLRHLQAAANSQSYAQAAKKCFTSRQNIAHSVKALEGEVGTPLFERKGNRMVLTEEGRQVAYVVDEVLERVDRLGSMFQDGLAARSMLNLAVSTNFFAGMPLAVDELLLERSSSFRFFERDCGECYRLVCSNEVDAAIIMCMEREFSDCSVVEVGRSKSYVIANEGSDLAKKESVSVDELRNEKLLLMSEPGFQYGPLFSQLYAIGYNRSSVSILPSTSSMLHMVRTRRGGSVGIASRRFAVTPPGGSVSIPLADPRLDWHFYALYKPEAVNSHAIASFIQDIHVAFSQSDGWNNG</sequence>
<dbReference type="Pfam" id="PF00126">
    <property type="entry name" value="HTH_1"/>
    <property type="match status" value="1"/>
</dbReference>
<dbReference type="GO" id="GO:0032993">
    <property type="term" value="C:protein-DNA complex"/>
    <property type="evidence" value="ECO:0007669"/>
    <property type="project" value="TreeGrafter"/>
</dbReference>
<dbReference type="GO" id="GO:0003677">
    <property type="term" value="F:DNA binding"/>
    <property type="evidence" value="ECO:0007669"/>
    <property type="project" value="UniProtKB-KW"/>
</dbReference>
<dbReference type="GeneID" id="98658485"/>
<reference evidence="6 7" key="1">
    <citation type="submission" date="2019-09" db="EMBL/GenBank/DDBJ databases">
        <title>Whole genome shotgun sequencing (WGS) of Ellagibacter isourolithinifaciens DSM 104140(T) and Adlercreutzia muris DSM 29508(T).</title>
        <authorList>
            <person name="Stoll D.A."/>
            <person name="Danylec N."/>
            <person name="Huch M."/>
        </authorList>
    </citation>
    <scope>NUCLEOTIDE SEQUENCE [LARGE SCALE GENOMIC DNA]</scope>
    <source>
        <strain evidence="6 7">DSM 104140</strain>
    </source>
</reference>
<evidence type="ECO:0000256" key="1">
    <source>
        <dbReference type="ARBA" id="ARBA00009437"/>
    </source>
</evidence>
<dbReference type="OrthoDB" id="3176554at2"/>
<dbReference type="EMBL" id="WAJR01000026">
    <property type="protein sequence ID" value="KAB1637955.1"/>
    <property type="molecule type" value="Genomic_DNA"/>
</dbReference>
<dbReference type="Pfam" id="PF03466">
    <property type="entry name" value="LysR_substrate"/>
    <property type="match status" value="1"/>
</dbReference>
<dbReference type="PROSITE" id="PS50931">
    <property type="entry name" value="HTH_LYSR"/>
    <property type="match status" value="1"/>
</dbReference>
<gene>
    <name evidence="6" type="ORF">F8C90_08695</name>
</gene>
<dbReference type="RefSeq" id="WP_158050138.1">
    <property type="nucleotide sequence ID" value="NZ_DBEYTY010000012.1"/>
</dbReference>
<dbReference type="PANTHER" id="PTHR30346">
    <property type="entry name" value="TRANSCRIPTIONAL DUAL REGULATOR HCAR-RELATED"/>
    <property type="match status" value="1"/>
</dbReference>
<dbReference type="InterPro" id="IPR005119">
    <property type="entry name" value="LysR_subst-bd"/>
</dbReference>
<comment type="similarity">
    <text evidence="1">Belongs to the LysR transcriptional regulatory family.</text>
</comment>
<feature type="domain" description="HTH lysR-type" evidence="5">
    <location>
        <begin position="1"/>
        <end position="58"/>
    </location>
</feature>
<keyword evidence="2" id="KW-0805">Transcription regulation</keyword>
<name>A0A6N6NQF1_9ACTN</name>
<dbReference type="PANTHER" id="PTHR30346:SF0">
    <property type="entry name" value="HCA OPERON TRANSCRIPTIONAL ACTIVATOR HCAR"/>
    <property type="match status" value="1"/>
</dbReference>
<evidence type="ECO:0000313" key="6">
    <source>
        <dbReference type="EMBL" id="KAB1637955.1"/>
    </source>
</evidence>
<evidence type="ECO:0000256" key="3">
    <source>
        <dbReference type="ARBA" id="ARBA00023125"/>
    </source>
</evidence>
<dbReference type="Proteomes" id="UP000468668">
    <property type="component" value="Unassembled WGS sequence"/>
</dbReference>
<keyword evidence="7" id="KW-1185">Reference proteome</keyword>
<evidence type="ECO:0000313" key="7">
    <source>
        <dbReference type="Proteomes" id="UP000468668"/>
    </source>
</evidence>
<dbReference type="CDD" id="cd05466">
    <property type="entry name" value="PBP2_LTTR_substrate"/>
    <property type="match status" value="1"/>
</dbReference>
<dbReference type="Gene3D" id="1.10.10.10">
    <property type="entry name" value="Winged helix-like DNA-binding domain superfamily/Winged helix DNA-binding domain"/>
    <property type="match status" value="1"/>
</dbReference>
<evidence type="ECO:0000259" key="5">
    <source>
        <dbReference type="PROSITE" id="PS50931"/>
    </source>
</evidence>
<protein>
    <submittedName>
        <fullName evidence="6">LysR family transcriptional regulator</fullName>
    </submittedName>
</protein>
<keyword evidence="4" id="KW-0804">Transcription</keyword>
<dbReference type="AlphaFoldDB" id="A0A6N6NQF1"/>
<evidence type="ECO:0000256" key="4">
    <source>
        <dbReference type="ARBA" id="ARBA00023163"/>
    </source>
</evidence>
<dbReference type="Gene3D" id="3.40.190.290">
    <property type="match status" value="1"/>
</dbReference>
<dbReference type="InterPro" id="IPR000847">
    <property type="entry name" value="LysR_HTH_N"/>
</dbReference>
<proteinExistence type="inferred from homology"/>
<evidence type="ECO:0000256" key="2">
    <source>
        <dbReference type="ARBA" id="ARBA00023015"/>
    </source>
</evidence>
<accession>A0A6N6NQF1</accession>
<dbReference type="SUPFAM" id="SSF46785">
    <property type="entry name" value="Winged helix' DNA-binding domain"/>
    <property type="match status" value="1"/>
</dbReference>
<dbReference type="InterPro" id="IPR036388">
    <property type="entry name" value="WH-like_DNA-bd_sf"/>
</dbReference>
<organism evidence="6 7">
    <name type="scientific">Ellagibacter isourolithinifaciens</name>
    <dbReference type="NCBI Taxonomy" id="2137581"/>
    <lineage>
        <taxon>Bacteria</taxon>
        <taxon>Bacillati</taxon>
        <taxon>Actinomycetota</taxon>
        <taxon>Coriobacteriia</taxon>
        <taxon>Eggerthellales</taxon>
        <taxon>Eggerthellaceae</taxon>
        <taxon>Ellagibacter</taxon>
    </lineage>
</organism>
<dbReference type="SUPFAM" id="SSF53850">
    <property type="entry name" value="Periplasmic binding protein-like II"/>
    <property type="match status" value="1"/>
</dbReference>
<comment type="caution">
    <text evidence="6">The sequence shown here is derived from an EMBL/GenBank/DDBJ whole genome shotgun (WGS) entry which is preliminary data.</text>
</comment>
<dbReference type="InterPro" id="IPR036390">
    <property type="entry name" value="WH_DNA-bd_sf"/>
</dbReference>
<dbReference type="GO" id="GO:0003700">
    <property type="term" value="F:DNA-binding transcription factor activity"/>
    <property type="evidence" value="ECO:0007669"/>
    <property type="project" value="InterPro"/>
</dbReference>